<accession>A0A923EBE3</accession>
<dbReference type="Pfam" id="PF03699">
    <property type="entry name" value="UPF0182"/>
    <property type="match status" value="1"/>
</dbReference>
<feature type="transmembrane region" description="Helical" evidence="5">
    <location>
        <begin position="281"/>
        <end position="302"/>
    </location>
</feature>
<proteinExistence type="inferred from homology"/>
<protein>
    <recommendedName>
        <fullName evidence="5">UPF0182 protein HGG79_20750</fullName>
    </recommendedName>
</protein>
<evidence type="ECO:0000256" key="4">
    <source>
        <dbReference type="ARBA" id="ARBA00023136"/>
    </source>
</evidence>
<feature type="transmembrane region" description="Helical" evidence="5">
    <location>
        <begin position="253"/>
        <end position="274"/>
    </location>
</feature>
<dbReference type="RefSeq" id="WP_173679862.1">
    <property type="nucleotide sequence ID" value="NZ_JAAZWO010000053.1"/>
</dbReference>
<feature type="transmembrane region" description="Helical" evidence="5">
    <location>
        <begin position="210"/>
        <end position="233"/>
    </location>
</feature>
<keyword evidence="3 5" id="KW-1133">Transmembrane helix</keyword>
<sequence>MKRSILIISIISLVVIIAVLFNSISSFIINVQWFKEVSYLPIYFTKLIAIVKLFIPSFIIIFACIWLYYNTLKKSISNYKKVFDVSSKKYMKKDKIFIIINILISSFISYIFSARYWYYVLQFSNSIDFKVKDPIFNNDVSFYIFKLPFIESIYNTIMYLLILLVMLTLVVYFMLDIKDKIQYGNRKNMFSKVNVKDIKSGITNFAGRQLAVLSLLILLFLSLGFLIKSWNLVYSPRGVAFGASYTDIHVTLLFYKIIIGVSLIASILVFISILNRKVKPIVISIVLIIALIGSEGIVANLVQTFLVKSNEKKLEEPYIKYNIDYTRKAFNIDNIKEIPFELKNNLTSEDIKNNKDTINNIRINSFEPALEFYNQYQTIRPYYVFNDMDIDRYKIKGRYMQVFISPRELNLENIDPDTWQNRHLIYTHGYGVSMSKVNSVTSEGQPDFLIKDIPPENNTDISLKNPRIYFGEKTNDYAIVNTNLKEFDYPKGGDNKINQYDGKSGIKMTFLNKLLFAINKKDFNFIFSRDITSDSKILLNRNIIDRVNKIAPFLTYDKDPYIIINNNKLYWIIDAYTTSNRYPYSQSYSNVNYIRNSVKVVVDASDGDIDFYIVDKSDPLIMSYSKIFKGLFKEYSSIPDDIKEHFKYPEDIFKIQCKVLEKYHMVDPMTFLNDDDLWEVSKNQKSVQADKTIDESPYVVMKLQGEKSEEMLLLEYFNMKNRNTMSSILGARMDYNNYGKLVMYKLPSHKTVYSPYFFKQKLKQDASISKELSLWDAGGSQVQFGDTIIVPINNSLLYVEAMYLRASGKNSAPEVKRLILSYGDKVVLAENIDSALKQFFNINDNGKKDKVENVNSDSNKMKDVKEAKNIYIKAIEAQKNGDWSKYGEYIKKLGEILDNISK</sequence>
<dbReference type="HAMAP" id="MF_01600">
    <property type="entry name" value="UPF0182"/>
    <property type="match status" value="1"/>
</dbReference>
<dbReference type="EMBL" id="JAAZWO010000053">
    <property type="protein sequence ID" value="MBC2400157.1"/>
    <property type="molecule type" value="Genomic_DNA"/>
</dbReference>
<feature type="transmembrane region" description="Helical" evidence="5">
    <location>
        <begin position="157"/>
        <end position="177"/>
    </location>
</feature>
<organism evidence="6 7">
    <name type="scientific">Clostridium tetanomorphum</name>
    <dbReference type="NCBI Taxonomy" id="1553"/>
    <lineage>
        <taxon>Bacteria</taxon>
        <taxon>Bacillati</taxon>
        <taxon>Bacillota</taxon>
        <taxon>Clostridia</taxon>
        <taxon>Eubacteriales</taxon>
        <taxon>Clostridiaceae</taxon>
        <taxon>Clostridium</taxon>
    </lineage>
</organism>
<comment type="subcellular location">
    <subcellularLocation>
        <location evidence="5">Cell membrane</location>
        <topology evidence="5">Multi-pass membrane protein</topology>
    </subcellularLocation>
</comment>
<comment type="caution">
    <text evidence="6">The sequence shown here is derived from an EMBL/GenBank/DDBJ whole genome shotgun (WGS) entry which is preliminary data.</text>
</comment>
<keyword evidence="4 5" id="KW-0472">Membrane</keyword>
<gene>
    <name evidence="6" type="ORF">HGG79_20750</name>
</gene>
<dbReference type="AlphaFoldDB" id="A0A923EBE3"/>
<feature type="transmembrane region" description="Helical" evidence="5">
    <location>
        <begin position="96"/>
        <end position="118"/>
    </location>
</feature>
<evidence type="ECO:0000256" key="2">
    <source>
        <dbReference type="ARBA" id="ARBA00022692"/>
    </source>
</evidence>
<reference evidence="6 7" key="1">
    <citation type="submission" date="2020-04" db="EMBL/GenBank/DDBJ databases">
        <title>Genomic insights into acetone-butanol-ethanol (ABE) fermentation by sequencing solventogenic clostridia strains.</title>
        <authorList>
            <person name="Brown S."/>
        </authorList>
    </citation>
    <scope>NUCLEOTIDE SEQUENCE [LARGE SCALE GENOMIC DNA]</scope>
    <source>
        <strain evidence="6 7">DJ011</strain>
    </source>
</reference>
<dbReference type="InterPro" id="IPR005372">
    <property type="entry name" value="UPF0182"/>
</dbReference>
<keyword evidence="1 5" id="KW-1003">Cell membrane</keyword>
<dbReference type="GO" id="GO:0005576">
    <property type="term" value="C:extracellular region"/>
    <property type="evidence" value="ECO:0007669"/>
    <property type="project" value="TreeGrafter"/>
</dbReference>
<dbReference type="NCBIfam" id="NF000825">
    <property type="entry name" value="PRK00068.1"/>
    <property type="match status" value="1"/>
</dbReference>
<evidence type="ECO:0000256" key="3">
    <source>
        <dbReference type="ARBA" id="ARBA00022989"/>
    </source>
</evidence>
<feature type="transmembrane region" description="Helical" evidence="5">
    <location>
        <begin position="49"/>
        <end position="69"/>
    </location>
</feature>
<comment type="similarity">
    <text evidence="5">Belongs to the UPF0182 family.</text>
</comment>
<dbReference type="GO" id="GO:0005886">
    <property type="term" value="C:plasma membrane"/>
    <property type="evidence" value="ECO:0007669"/>
    <property type="project" value="UniProtKB-SubCell"/>
</dbReference>
<evidence type="ECO:0000256" key="5">
    <source>
        <dbReference type="HAMAP-Rule" id="MF_01600"/>
    </source>
</evidence>
<feature type="transmembrane region" description="Helical" evidence="5">
    <location>
        <begin position="7"/>
        <end position="29"/>
    </location>
</feature>
<dbReference type="Proteomes" id="UP000563151">
    <property type="component" value="Unassembled WGS sequence"/>
</dbReference>
<keyword evidence="2 5" id="KW-0812">Transmembrane</keyword>
<dbReference type="PANTHER" id="PTHR39344:SF1">
    <property type="entry name" value="UPF0182 PROTEIN SLL1060"/>
    <property type="match status" value="1"/>
</dbReference>
<evidence type="ECO:0000313" key="7">
    <source>
        <dbReference type="Proteomes" id="UP000563151"/>
    </source>
</evidence>
<name>A0A923EBE3_CLOTT</name>
<evidence type="ECO:0000256" key="1">
    <source>
        <dbReference type="ARBA" id="ARBA00022475"/>
    </source>
</evidence>
<dbReference type="PANTHER" id="PTHR39344">
    <property type="entry name" value="UPF0182 PROTEIN SLL1060"/>
    <property type="match status" value="1"/>
</dbReference>
<keyword evidence="7" id="KW-1185">Reference proteome</keyword>
<evidence type="ECO:0000313" key="6">
    <source>
        <dbReference type="EMBL" id="MBC2400157.1"/>
    </source>
</evidence>